<organism evidence="1 2">
    <name type="scientific">Lentzea roselyniae</name>
    <dbReference type="NCBI Taxonomy" id="531940"/>
    <lineage>
        <taxon>Bacteria</taxon>
        <taxon>Bacillati</taxon>
        <taxon>Actinomycetota</taxon>
        <taxon>Actinomycetes</taxon>
        <taxon>Pseudonocardiales</taxon>
        <taxon>Pseudonocardiaceae</taxon>
        <taxon>Lentzea</taxon>
    </lineage>
</organism>
<dbReference type="EMBL" id="BAABBE010000013">
    <property type="protein sequence ID" value="GAA3655487.1"/>
    <property type="molecule type" value="Genomic_DNA"/>
</dbReference>
<evidence type="ECO:0000313" key="2">
    <source>
        <dbReference type="Proteomes" id="UP001500711"/>
    </source>
</evidence>
<keyword evidence="2" id="KW-1185">Reference proteome</keyword>
<protein>
    <submittedName>
        <fullName evidence="1">Uncharacterized protein</fullName>
    </submittedName>
</protein>
<evidence type="ECO:0000313" key="1">
    <source>
        <dbReference type="EMBL" id="GAA3655487.1"/>
    </source>
</evidence>
<dbReference type="RefSeq" id="WP_146231578.1">
    <property type="nucleotide sequence ID" value="NZ_BAABBE010000013.1"/>
</dbReference>
<proteinExistence type="predicted"/>
<dbReference type="Proteomes" id="UP001500711">
    <property type="component" value="Unassembled WGS sequence"/>
</dbReference>
<accession>A0ABP7BEB2</accession>
<comment type="caution">
    <text evidence="1">The sequence shown here is derived from an EMBL/GenBank/DDBJ whole genome shotgun (WGS) entry which is preliminary data.</text>
</comment>
<sequence>MSVAVRALVEAQALPFFRIRLGSGRHWSPEWEQRRVDITACSVEVDGTGPRWEETTRWLPDGRLEVVVHFRGAPPRKGEELRLLFQAQWPGRVTPLMCSGGGARSRSCATASNCRRAARFDTS</sequence>
<gene>
    <name evidence="1" type="ORF">GCM10022267_47080</name>
</gene>
<reference evidence="2" key="1">
    <citation type="journal article" date="2019" name="Int. J. Syst. Evol. Microbiol.">
        <title>The Global Catalogue of Microorganisms (GCM) 10K type strain sequencing project: providing services to taxonomists for standard genome sequencing and annotation.</title>
        <authorList>
            <consortium name="The Broad Institute Genomics Platform"/>
            <consortium name="The Broad Institute Genome Sequencing Center for Infectious Disease"/>
            <person name="Wu L."/>
            <person name="Ma J."/>
        </authorList>
    </citation>
    <scope>NUCLEOTIDE SEQUENCE [LARGE SCALE GENOMIC DNA]</scope>
    <source>
        <strain evidence="2">JCM 17494</strain>
    </source>
</reference>
<name>A0ABP7BEB2_9PSEU</name>